<gene>
    <name evidence="2" type="primary">omcA</name>
    <name evidence="2" type="ordered locus">wcw_1160</name>
</gene>
<keyword evidence="3" id="KW-1185">Reference proteome</keyword>
<feature type="chain" id="PRO_5003091164" evidence="1">
    <location>
        <begin position="22"/>
        <end position="46"/>
    </location>
</feature>
<evidence type="ECO:0000313" key="3">
    <source>
        <dbReference type="Proteomes" id="UP000001505"/>
    </source>
</evidence>
<protein>
    <submittedName>
        <fullName evidence="2">Putative cysteine-rich outer membrane protein</fullName>
    </submittedName>
</protein>
<reference evidence="2 3" key="1">
    <citation type="journal article" date="2010" name="PLoS ONE">
        <title>The Waddlia genome: a window into chlamydial biology.</title>
        <authorList>
            <person name="Bertelli C."/>
            <person name="Collyn F."/>
            <person name="Croxatto A."/>
            <person name="Ruckert C."/>
            <person name="Polkinghorne A."/>
            <person name="Kebbi-Beghdadi C."/>
            <person name="Goesmann A."/>
            <person name="Vaughan L."/>
            <person name="Greub G."/>
        </authorList>
    </citation>
    <scope>NUCLEOTIDE SEQUENCE [LARGE SCALE GENOMIC DNA]</scope>
    <source>
        <strain evidence="3">ATCC VR-1470 / WSU 86-1044</strain>
    </source>
</reference>
<accession>D6YWK6</accession>
<dbReference type="HOGENOM" id="CLU_3190605_0_0_0"/>
<evidence type="ECO:0000256" key="1">
    <source>
        <dbReference type="SAM" id="SignalP"/>
    </source>
</evidence>
<dbReference type="AlphaFoldDB" id="D6YWK6"/>
<evidence type="ECO:0000313" key="2">
    <source>
        <dbReference type="EMBL" id="ADI38517.1"/>
    </source>
</evidence>
<dbReference type="RefSeq" id="WP_013182230.1">
    <property type="nucleotide sequence ID" value="NC_014225.1"/>
</dbReference>
<organism evidence="2 3">
    <name type="scientific">Waddlia chondrophila (strain ATCC VR-1470 / WSU 86-1044)</name>
    <dbReference type="NCBI Taxonomy" id="716544"/>
    <lineage>
        <taxon>Bacteria</taxon>
        <taxon>Pseudomonadati</taxon>
        <taxon>Chlamydiota</taxon>
        <taxon>Chlamydiia</taxon>
        <taxon>Parachlamydiales</taxon>
        <taxon>Waddliaceae</taxon>
        <taxon>Waddlia</taxon>
    </lineage>
</organism>
<feature type="signal peptide" evidence="1">
    <location>
        <begin position="1"/>
        <end position="21"/>
    </location>
</feature>
<keyword evidence="1" id="KW-0732">Signal</keyword>
<dbReference type="Proteomes" id="UP000001505">
    <property type="component" value="Chromosome"/>
</dbReference>
<dbReference type="KEGG" id="wch:wcw_1160"/>
<sequence length="46" mass="4763">MKFLGSILALAVTAFALSSCGCCDPCGDPCCDPCPKPCDPCERGCY</sequence>
<dbReference type="PROSITE" id="PS51257">
    <property type="entry name" value="PROKAR_LIPOPROTEIN"/>
    <property type="match status" value="1"/>
</dbReference>
<name>D6YWK6_WADCW</name>
<proteinExistence type="predicted"/>
<dbReference type="EMBL" id="CP001928">
    <property type="protein sequence ID" value="ADI38517.1"/>
    <property type="molecule type" value="Genomic_DNA"/>
</dbReference>